<organism evidence="14 15">
    <name type="scientific">Sinanodonta woodiana</name>
    <name type="common">Chinese pond mussel</name>
    <name type="synonym">Anodonta woodiana</name>
    <dbReference type="NCBI Taxonomy" id="1069815"/>
    <lineage>
        <taxon>Eukaryota</taxon>
        <taxon>Metazoa</taxon>
        <taxon>Spiralia</taxon>
        <taxon>Lophotrochozoa</taxon>
        <taxon>Mollusca</taxon>
        <taxon>Bivalvia</taxon>
        <taxon>Autobranchia</taxon>
        <taxon>Heteroconchia</taxon>
        <taxon>Palaeoheterodonta</taxon>
        <taxon>Unionida</taxon>
        <taxon>Unionoidea</taxon>
        <taxon>Unionidae</taxon>
        <taxon>Unioninae</taxon>
        <taxon>Sinanodonta</taxon>
    </lineage>
</organism>
<dbReference type="FunFam" id="1.10.238.10:FF:000038">
    <property type="entry name" value="EH domain-containing protein 3"/>
    <property type="match status" value="1"/>
</dbReference>
<dbReference type="InterPro" id="IPR027417">
    <property type="entry name" value="P-loop_NTPase"/>
</dbReference>
<accession>A0ABD3WGH7</accession>
<dbReference type="Pfam" id="PF16880">
    <property type="entry name" value="EHD_N"/>
    <property type="match status" value="1"/>
</dbReference>
<evidence type="ECO:0000256" key="5">
    <source>
        <dbReference type="ARBA" id="ARBA00022723"/>
    </source>
</evidence>
<comment type="subcellular location">
    <subcellularLocation>
        <location evidence="2">Cell membrane</location>
        <topology evidence="2">Peripheral membrane protein</topology>
        <orientation evidence="2">Cytoplasmic side</orientation>
    </subcellularLocation>
    <subcellularLocation>
        <location evidence="1">Endosome membrane</location>
        <topology evidence="1">Peripheral membrane protein</topology>
        <orientation evidence="1">Cytoplasmic side</orientation>
    </subcellularLocation>
</comment>
<dbReference type="PROSITE" id="PS51718">
    <property type="entry name" value="G_DYNAMIN_2"/>
    <property type="match status" value="1"/>
</dbReference>
<evidence type="ECO:0000256" key="7">
    <source>
        <dbReference type="ARBA" id="ARBA00022753"/>
    </source>
</evidence>
<dbReference type="Pfam" id="PF18150">
    <property type="entry name" value="DUF5600"/>
    <property type="match status" value="1"/>
</dbReference>
<proteinExistence type="predicted"/>
<evidence type="ECO:0000313" key="14">
    <source>
        <dbReference type="EMBL" id="KAL3873049.1"/>
    </source>
</evidence>
<evidence type="ECO:0000256" key="4">
    <source>
        <dbReference type="ARBA" id="ARBA00022553"/>
    </source>
</evidence>
<evidence type="ECO:0000256" key="10">
    <source>
        <dbReference type="ARBA" id="ARBA00023136"/>
    </source>
</evidence>
<evidence type="ECO:0000256" key="9">
    <source>
        <dbReference type="ARBA" id="ARBA00022840"/>
    </source>
</evidence>
<dbReference type="PROSITE" id="PS00018">
    <property type="entry name" value="EF_HAND_1"/>
    <property type="match status" value="1"/>
</dbReference>
<dbReference type="SUPFAM" id="SSF52540">
    <property type="entry name" value="P-loop containing nucleoside triphosphate hydrolases"/>
    <property type="match status" value="1"/>
</dbReference>
<dbReference type="InterPro" id="IPR030381">
    <property type="entry name" value="G_DYNAMIN_dom"/>
</dbReference>
<dbReference type="Pfam" id="PF00350">
    <property type="entry name" value="Dynamin_N"/>
    <property type="match status" value="1"/>
</dbReference>
<evidence type="ECO:0000256" key="3">
    <source>
        <dbReference type="ARBA" id="ARBA00022475"/>
    </source>
</evidence>
<gene>
    <name evidence="14" type="ORF">ACJMK2_036210</name>
</gene>
<dbReference type="Gene3D" id="3.40.50.300">
    <property type="entry name" value="P-loop containing nucleotide triphosphate hydrolases"/>
    <property type="match status" value="1"/>
</dbReference>
<dbReference type="InterPro" id="IPR018247">
    <property type="entry name" value="EF_Hand_1_Ca_BS"/>
</dbReference>
<dbReference type="InterPro" id="IPR045063">
    <property type="entry name" value="Dynamin_N"/>
</dbReference>
<dbReference type="InterPro" id="IPR040990">
    <property type="entry name" value="DUF5600"/>
</dbReference>
<comment type="caution">
    <text evidence="14">The sequence shown here is derived from an EMBL/GenBank/DDBJ whole genome shotgun (WGS) entry which is preliminary data.</text>
</comment>
<evidence type="ECO:0000256" key="8">
    <source>
        <dbReference type="ARBA" id="ARBA00022837"/>
    </source>
</evidence>
<dbReference type="AlphaFoldDB" id="A0ABD3WGH7"/>
<dbReference type="Gene3D" id="1.10.268.20">
    <property type="match status" value="1"/>
</dbReference>
<dbReference type="Proteomes" id="UP001634394">
    <property type="component" value="Unassembled WGS sequence"/>
</dbReference>
<dbReference type="GO" id="GO:0010008">
    <property type="term" value="C:endosome membrane"/>
    <property type="evidence" value="ECO:0007669"/>
    <property type="project" value="UniProtKB-SubCell"/>
</dbReference>
<reference evidence="14 15" key="1">
    <citation type="submission" date="2024-11" db="EMBL/GenBank/DDBJ databases">
        <title>Chromosome-level genome assembly of the freshwater bivalve Anodonta woodiana.</title>
        <authorList>
            <person name="Chen X."/>
        </authorList>
    </citation>
    <scope>NUCLEOTIDE SEQUENCE [LARGE SCALE GENOMIC DNA]</scope>
    <source>
        <strain evidence="14">MN2024</strain>
        <tissue evidence="14">Gills</tissue>
    </source>
</reference>
<evidence type="ECO:0000259" key="11">
    <source>
        <dbReference type="PROSITE" id="PS50031"/>
    </source>
</evidence>
<dbReference type="Gene3D" id="1.10.238.10">
    <property type="entry name" value="EF-hand"/>
    <property type="match status" value="1"/>
</dbReference>
<dbReference type="InterPro" id="IPR000261">
    <property type="entry name" value="EH_dom"/>
</dbReference>
<keyword evidence="4" id="KW-0597">Phosphoprotein</keyword>
<dbReference type="EMBL" id="JBJQND010000006">
    <property type="protein sequence ID" value="KAL3873049.1"/>
    <property type="molecule type" value="Genomic_DNA"/>
</dbReference>
<dbReference type="SMART" id="SM00027">
    <property type="entry name" value="EH"/>
    <property type="match status" value="1"/>
</dbReference>
<evidence type="ECO:0000313" key="15">
    <source>
        <dbReference type="Proteomes" id="UP001634394"/>
    </source>
</evidence>
<keyword evidence="10" id="KW-0472">Membrane</keyword>
<keyword evidence="8" id="KW-0106">Calcium</keyword>
<evidence type="ECO:0008006" key="16">
    <source>
        <dbReference type="Google" id="ProtNLM"/>
    </source>
</evidence>
<dbReference type="GO" id="GO:0005524">
    <property type="term" value="F:ATP binding"/>
    <property type="evidence" value="ECO:0007669"/>
    <property type="project" value="UniProtKB-KW"/>
</dbReference>
<dbReference type="CDD" id="cd09913">
    <property type="entry name" value="EHD"/>
    <property type="match status" value="1"/>
</dbReference>
<keyword evidence="7" id="KW-0967">Endosome</keyword>
<evidence type="ECO:0000259" key="13">
    <source>
        <dbReference type="PROSITE" id="PS51718"/>
    </source>
</evidence>
<dbReference type="InterPro" id="IPR011992">
    <property type="entry name" value="EF-hand-dom_pair"/>
</dbReference>
<keyword evidence="9" id="KW-0067">ATP-binding</keyword>
<keyword evidence="15" id="KW-1185">Reference proteome</keyword>
<dbReference type="Pfam" id="PF12763">
    <property type="entry name" value="EH"/>
    <property type="match status" value="1"/>
</dbReference>
<evidence type="ECO:0000259" key="12">
    <source>
        <dbReference type="PROSITE" id="PS50222"/>
    </source>
</evidence>
<dbReference type="PROSITE" id="PS50031">
    <property type="entry name" value="EH"/>
    <property type="match status" value="1"/>
</dbReference>
<dbReference type="InterPro" id="IPR002048">
    <property type="entry name" value="EF_hand_dom"/>
</dbReference>
<dbReference type="CDD" id="cd00052">
    <property type="entry name" value="EH"/>
    <property type="match status" value="1"/>
</dbReference>
<feature type="domain" description="EH" evidence="11">
    <location>
        <begin position="448"/>
        <end position="536"/>
    </location>
</feature>
<keyword evidence="5" id="KW-0479">Metal-binding</keyword>
<evidence type="ECO:0000256" key="1">
    <source>
        <dbReference type="ARBA" id="ARBA00004125"/>
    </source>
</evidence>
<evidence type="ECO:0000256" key="2">
    <source>
        <dbReference type="ARBA" id="ARBA00004413"/>
    </source>
</evidence>
<dbReference type="InterPro" id="IPR031692">
    <property type="entry name" value="EHD_N"/>
</dbReference>
<feature type="domain" description="EF-hand" evidence="12">
    <location>
        <begin position="480"/>
        <end position="515"/>
    </location>
</feature>
<evidence type="ECO:0000256" key="6">
    <source>
        <dbReference type="ARBA" id="ARBA00022741"/>
    </source>
</evidence>
<dbReference type="SUPFAM" id="SSF47473">
    <property type="entry name" value="EF-hand"/>
    <property type="match status" value="1"/>
</dbReference>
<dbReference type="GO" id="GO:0046872">
    <property type="term" value="F:metal ion binding"/>
    <property type="evidence" value="ECO:0007669"/>
    <property type="project" value="UniProtKB-KW"/>
</dbReference>
<sequence>MLRWMTNDDKRKKEPEVYANVAEGLKKLYKTKLLPLEESYKFHDFHSPQLDDPDFDSKPMILLIGQYSTGKTTFIRYLMEQDFPGMRIGPEPTTDRFIVIMDGEQDGVIPGNALVVDPKKQFRPLSKFGNAFLNRFQCSTVRNKVLESLSIIDTPGILSGEKQRVDRGYDFCGVLEWFAERVDRIILLFDAHKLDISDEFRRAIDAIKGYDDKIRIVLNKADMVDHQQLMRVYGALMWSLGKVINTPEVARVFIGSFWDHPLHYDMNRKLFELEEKDLFNDLQALPRNAMLRKLNDLIKRARLAKVHAYIISYLKKDMPSMFGKDSKKKELIKGLDDIYTVLEREHQISPGDFPNLKRMQEQLQHHDFTKFHNLRPKLLETVDLMLAQDIARLMSMIPHEEAEAERNHSHVNVEGGAFEAYNESPFGVGRGEGVDAGKGEHEWIVTQEKYKYDETFEKLNPINGKISGAAAKSEMVKSKLPNSVLGKIWKLADLDHDGMLDMDEWALANHLVKIKLDGHDLPNELPDHLIPPSKKSGLSD</sequence>
<dbReference type="FunFam" id="3.40.50.300:FF:000147">
    <property type="entry name" value="EH domain-containing protein 1"/>
    <property type="match status" value="1"/>
</dbReference>
<protein>
    <recommendedName>
        <fullName evidence="16">Achaete scute target 1</fullName>
    </recommendedName>
</protein>
<dbReference type="PROSITE" id="PS50222">
    <property type="entry name" value="EF_HAND_2"/>
    <property type="match status" value="1"/>
</dbReference>
<dbReference type="PANTHER" id="PTHR11216">
    <property type="entry name" value="EH DOMAIN"/>
    <property type="match status" value="1"/>
</dbReference>
<dbReference type="GO" id="GO:0005886">
    <property type="term" value="C:plasma membrane"/>
    <property type="evidence" value="ECO:0007669"/>
    <property type="project" value="UniProtKB-SubCell"/>
</dbReference>
<keyword evidence="3" id="KW-1003">Cell membrane</keyword>
<name>A0ABD3WGH7_SINWO</name>
<keyword evidence="6" id="KW-0547">Nucleotide-binding</keyword>
<feature type="domain" description="Dynamin-type G" evidence="13">
    <location>
        <begin position="55"/>
        <end position="286"/>
    </location>
</feature>
<dbReference type="PANTHER" id="PTHR11216:SF31">
    <property type="entry name" value="AT21416P"/>
    <property type="match status" value="1"/>
</dbReference>